<keyword evidence="7" id="KW-1185">Reference proteome</keyword>
<name>A0ABV0Z935_9TELE</name>
<reference evidence="6 7" key="1">
    <citation type="submission" date="2021-06" db="EMBL/GenBank/DDBJ databases">
        <authorList>
            <person name="Palmer J.M."/>
        </authorList>
    </citation>
    <scope>NUCLEOTIDE SEQUENCE [LARGE SCALE GENOMIC DNA]</scope>
    <source>
        <strain evidence="6 7">AS_MEX2019</strain>
        <tissue evidence="6">Muscle</tissue>
    </source>
</reference>
<gene>
    <name evidence="6" type="primary">VPS50_1</name>
    <name evidence="6" type="ORF">AMECASPLE_007232</name>
</gene>
<feature type="domain" description="Vacuolar protein sorting-associated protein 54 N-terminal" evidence="5">
    <location>
        <begin position="54"/>
        <end position="117"/>
    </location>
</feature>
<dbReference type="EMBL" id="JAHRIP010056792">
    <property type="protein sequence ID" value="MEQ2302481.1"/>
    <property type="molecule type" value="Genomic_DNA"/>
</dbReference>
<dbReference type="InterPro" id="IPR040047">
    <property type="entry name" value="VPS50"/>
</dbReference>
<feature type="region of interest" description="Disordered" evidence="4">
    <location>
        <begin position="1"/>
        <end position="24"/>
    </location>
</feature>
<keyword evidence="3" id="KW-0175">Coiled coil</keyword>
<protein>
    <submittedName>
        <fullName evidence="6">Syndetin</fullName>
    </submittedName>
</protein>
<comment type="caution">
    <text evidence="6">The sequence shown here is derived from an EMBL/GenBank/DDBJ whole genome shotgun (WGS) entry which is preliminary data.</text>
</comment>
<dbReference type="InterPro" id="IPR019515">
    <property type="entry name" value="VPS54_N"/>
</dbReference>
<evidence type="ECO:0000256" key="4">
    <source>
        <dbReference type="SAM" id="MobiDB-lite"/>
    </source>
</evidence>
<keyword evidence="2" id="KW-0653">Protein transport</keyword>
<dbReference type="Pfam" id="PF10475">
    <property type="entry name" value="Vps54_N"/>
    <property type="match status" value="1"/>
</dbReference>
<dbReference type="Proteomes" id="UP001469553">
    <property type="component" value="Unassembled WGS sequence"/>
</dbReference>
<dbReference type="PANTHER" id="PTHR13258">
    <property type="entry name" value="SYNDETIN"/>
    <property type="match status" value="1"/>
</dbReference>
<keyword evidence="1" id="KW-0813">Transport</keyword>
<organism evidence="6 7">
    <name type="scientific">Ameca splendens</name>
    <dbReference type="NCBI Taxonomy" id="208324"/>
    <lineage>
        <taxon>Eukaryota</taxon>
        <taxon>Metazoa</taxon>
        <taxon>Chordata</taxon>
        <taxon>Craniata</taxon>
        <taxon>Vertebrata</taxon>
        <taxon>Euteleostomi</taxon>
        <taxon>Actinopterygii</taxon>
        <taxon>Neopterygii</taxon>
        <taxon>Teleostei</taxon>
        <taxon>Neoteleostei</taxon>
        <taxon>Acanthomorphata</taxon>
        <taxon>Ovalentaria</taxon>
        <taxon>Atherinomorphae</taxon>
        <taxon>Cyprinodontiformes</taxon>
        <taxon>Goodeidae</taxon>
        <taxon>Ameca</taxon>
    </lineage>
</organism>
<evidence type="ECO:0000256" key="2">
    <source>
        <dbReference type="ARBA" id="ARBA00022927"/>
    </source>
</evidence>
<evidence type="ECO:0000256" key="1">
    <source>
        <dbReference type="ARBA" id="ARBA00022448"/>
    </source>
</evidence>
<evidence type="ECO:0000313" key="6">
    <source>
        <dbReference type="EMBL" id="MEQ2302481.1"/>
    </source>
</evidence>
<proteinExistence type="predicted"/>
<evidence type="ECO:0000313" key="7">
    <source>
        <dbReference type="Proteomes" id="UP001469553"/>
    </source>
</evidence>
<sequence length="125" mass="14532">MQKIKSLMARQGLKSPQESMADLCPVENLRIPSTEELRELRQQPIDPQAEQEIIDSIEEVYFSNDSFDMVQHELEKLPPELNLQELEEYRDKLKRQQAAVSKRVADLILEKQPSYVKIVMLPPQA</sequence>
<evidence type="ECO:0000256" key="3">
    <source>
        <dbReference type="ARBA" id="ARBA00023054"/>
    </source>
</evidence>
<dbReference type="PANTHER" id="PTHR13258:SF0">
    <property type="entry name" value="SYNDETIN"/>
    <property type="match status" value="1"/>
</dbReference>
<evidence type="ECO:0000259" key="5">
    <source>
        <dbReference type="Pfam" id="PF10475"/>
    </source>
</evidence>
<accession>A0ABV0Z935</accession>